<reference evidence="3 4" key="1">
    <citation type="submission" date="2020-02" db="EMBL/GenBank/DDBJ databases">
        <authorList>
            <person name="Zheng R.K."/>
            <person name="Sun C.M."/>
        </authorList>
    </citation>
    <scope>NUCLEOTIDE SEQUENCE [LARGE SCALE GENOMIC DNA]</scope>
    <source>
        <strain evidence="4">zrk13</strain>
    </source>
</reference>
<dbReference type="SUPFAM" id="SSF50037">
    <property type="entry name" value="C-terminal domain of transcriptional repressors"/>
    <property type="match status" value="1"/>
</dbReference>
<organism evidence="3 4">
    <name type="scientific">Candidatus Xianfuyuplasma coldseepsis</name>
    <dbReference type="NCBI Taxonomy" id="2782163"/>
    <lineage>
        <taxon>Bacteria</taxon>
        <taxon>Bacillati</taxon>
        <taxon>Mycoplasmatota</taxon>
        <taxon>Mollicutes</taxon>
        <taxon>Candidatus Izemoplasmatales</taxon>
        <taxon>Candidatus Izemoplasmataceae</taxon>
        <taxon>Candidatus Xianfuyuplasma</taxon>
    </lineage>
</organism>
<keyword evidence="4" id="KW-1185">Reference proteome</keyword>
<evidence type="ECO:0000313" key="3">
    <source>
        <dbReference type="EMBL" id="QMS85729.1"/>
    </source>
</evidence>
<dbReference type="Pfam" id="PF04023">
    <property type="entry name" value="FeoA"/>
    <property type="match status" value="1"/>
</dbReference>
<dbReference type="KEGG" id="xcl:G4Z02_08215"/>
<dbReference type="Proteomes" id="UP000514720">
    <property type="component" value="Chromosome"/>
</dbReference>
<dbReference type="EMBL" id="CP048914">
    <property type="protein sequence ID" value="QMS85729.1"/>
    <property type="molecule type" value="Genomic_DNA"/>
</dbReference>
<evidence type="ECO:0000259" key="2">
    <source>
        <dbReference type="SMART" id="SM00899"/>
    </source>
</evidence>
<dbReference type="SMART" id="SM00899">
    <property type="entry name" value="FeoA"/>
    <property type="match status" value="1"/>
</dbReference>
<dbReference type="RefSeq" id="WP_258877535.1">
    <property type="nucleotide sequence ID" value="NZ_CP048914.1"/>
</dbReference>
<keyword evidence="1" id="KW-0408">Iron</keyword>
<feature type="domain" description="Ferrous iron transporter FeoA-like" evidence="2">
    <location>
        <begin position="1"/>
        <end position="74"/>
    </location>
</feature>
<dbReference type="Gene3D" id="2.30.30.90">
    <property type="match status" value="1"/>
</dbReference>
<gene>
    <name evidence="3" type="ORF">G4Z02_08215</name>
</gene>
<dbReference type="AlphaFoldDB" id="A0A7L7KTI9"/>
<evidence type="ECO:0000313" key="4">
    <source>
        <dbReference type="Proteomes" id="UP000514720"/>
    </source>
</evidence>
<sequence>MNIIDLKRGEKARVLTMQQLSKKYVERLMDVGIYESAEVTLLNILAMGRLYLLEVDDIEICIRREDAARIEVQKP</sequence>
<evidence type="ECO:0000256" key="1">
    <source>
        <dbReference type="ARBA" id="ARBA00023004"/>
    </source>
</evidence>
<proteinExistence type="predicted"/>
<name>A0A7L7KTI9_9MOLU</name>
<dbReference type="InterPro" id="IPR008988">
    <property type="entry name" value="Transcriptional_repressor_C"/>
</dbReference>
<dbReference type="GO" id="GO:0046914">
    <property type="term" value="F:transition metal ion binding"/>
    <property type="evidence" value="ECO:0007669"/>
    <property type="project" value="InterPro"/>
</dbReference>
<protein>
    <submittedName>
        <fullName evidence="3">Ferrous iron transport protein A</fullName>
    </submittedName>
</protein>
<accession>A0A7L7KTI9</accession>
<dbReference type="InterPro" id="IPR007167">
    <property type="entry name" value="Fe-transptr_FeoA-like"/>
</dbReference>
<dbReference type="InterPro" id="IPR038157">
    <property type="entry name" value="FeoA_core_dom"/>
</dbReference>